<sequence length="239" mass="26171">MIEIIPAIDIIEGKCVRLSQGDYQQKKVYNEQPLEVAKEFADAGIRRLHVVDLDGAKAQHIVNHKVLESIATHTDLVIDFGGGLKSDDDLRIAFECGASMVTGGSIAVKQPDVFSHWIERYGTERIILGADVHNEKIAVSGWLETTDNDLMPFIEGYCKKGIQKVLCTDIAKDGMLTGTSVELYKKIMAHFPALQLIASGGVSSIADIEALDEAGIPSVVFGKAIYEGRIKLSELQRFI</sequence>
<protein>
    <recommendedName>
        <fullName evidence="9 11">1-(5-phosphoribosyl)-5-[(5-phosphoribosylamino)methylideneamino] imidazole-4-carboxamide isomerase</fullName>
        <ecNumber evidence="9 11">5.3.1.16</ecNumber>
    </recommendedName>
    <alternativeName>
        <fullName evidence="9">Phosphoribosylformimino-5-aminoimidazole carboxamide ribotide isomerase</fullName>
    </alternativeName>
</protein>
<dbReference type="SUPFAM" id="SSF51366">
    <property type="entry name" value="Ribulose-phoshate binding barrel"/>
    <property type="match status" value="1"/>
</dbReference>
<comment type="catalytic activity">
    <reaction evidence="1 9 11">
        <text>1-(5-phospho-beta-D-ribosyl)-5-[(5-phospho-beta-D-ribosylamino)methylideneamino]imidazole-4-carboxamide = 5-[(5-phospho-1-deoxy-D-ribulos-1-ylimino)methylamino]-1-(5-phospho-beta-D-ribosyl)imidazole-4-carboxamide</text>
        <dbReference type="Rhea" id="RHEA:15469"/>
        <dbReference type="ChEBI" id="CHEBI:58435"/>
        <dbReference type="ChEBI" id="CHEBI:58525"/>
        <dbReference type="EC" id="5.3.1.16"/>
    </reaction>
</comment>
<evidence type="ECO:0000256" key="1">
    <source>
        <dbReference type="ARBA" id="ARBA00000901"/>
    </source>
</evidence>
<dbReference type="GO" id="GO:0005737">
    <property type="term" value="C:cytoplasm"/>
    <property type="evidence" value="ECO:0007669"/>
    <property type="project" value="UniProtKB-SubCell"/>
</dbReference>
<dbReference type="Proteomes" id="UP000076586">
    <property type="component" value="Unassembled WGS sequence"/>
</dbReference>
<dbReference type="InterPro" id="IPR013785">
    <property type="entry name" value="Aldolase_TIM"/>
</dbReference>
<dbReference type="GO" id="GO:0000105">
    <property type="term" value="P:L-histidine biosynthetic process"/>
    <property type="evidence" value="ECO:0007669"/>
    <property type="project" value="UniProtKB-UniRule"/>
</dbReference>
<keyword evidence="8 9" id="KW-0413">Isomerase</keyword>
<evidence type="ECO:0000256" key="3">
    <source>
        <dbReference type="ARBA" id="ARBA00005133"/>
    </source>
</evidence>
<dbReference type="EMBL" id="BDCR01000001">
    <property type="protein sequence ID" value="GAT62132.1"/>
    <property type="molecule type" value="Genomic_DNA"/>
</dbReference>
<dbReference type="InterPro" id="IPR006063">
    <property type="entry name" value="HisA_bact_arch"/>
</dbReference>
<feature type="active site" description="Proton acceptor" evidence="9">
    <location>
        <position position="9"/>
    </location>
</feature>
<dbReference type="CDD" id="cd04732">
    <property type="entry name" value="HisA"/>
    <property type="match status" value="1"/>
</dbReference>
<dbReference type="PANTHER" id="PTHR43090">
    <property type="entry name" value="1-(5-PHOSPHORIBOSYL)-5-[(5-PHOSPHORIBOSYLAMINO)METHYLIDENEAMINO] IMIDAZOLE-4-CARBOXAMIDE ISOMERASE"/>
    <property type="match status" value="1"/>
</dbReference>
<evidence type="ECO:0000256" key="8">
    <source>
        <dbReference type="ARBA" id="ARBA00023235"/>
    </source>
</evidence>
<evidence type="ECO:0000256" key="11">
    <source>
        <dbReference type="RuleBase" id="RU003658"/>
    </source>
</evidence>
<accession>A0A170YWJ5</accession>
<evidence type="ECO:0000256" key="7">
    <source>
        <dbReference type="ARBA" id="ARBA00023102"/>
    </source>
</evidence>
<feature type="active site" description="Proton donor" evidence="9">
    <location>
        <position position="131"/>
    </location>
</feature>
<evidence type="ECO:0000256" key="6">
    <source>
        <dbReference type="ARBA" id="ARBA00022605"/>
    </source>
</evidence>
<dbReference type="Pfam" id="PF00977">
    <property type="entry name" value="His_biosynth"/>
    <property type="match status" value="1"/>
</dbReference>
<dbReference type="FunFam" id="3.20.20.70:FF:000009">
    <property type="entry name" value="1-(5-phosphoribosyl)-5-[(5-phosphoribosylamino)methylideneamino] imidazole-4-carboxamide isomerase"/>
    <property type="match status" value="1"/>
</dbReference>
<dbReference type="InterPro" id="IPR006062">
    <property type="entry name" value="His_biosynth"/>
</dbReference>
<comment type="similarity">
    <text evidence="4 9 10">Belongs to the HisA/HisF family.</text>
</comment>
<dbReference type="UniPathway" id="UPA00031">
    <property type="reaction ID" value="UER00009"/>
</dbReference>
<reference evidence="13" key="1">
    <citation type="submission" date="2016-04" db="EMBL/GenBank/DDBJ databases">
        <title>Draft genome sequence of Paludibacter jiangxiensis strain NM7.</title>
        <authorList>
            <person name="Qiu Y."/>
            <person name="Matsuura N."/>
            <person name="Ohashi A."/>
            <person name="Tourlousse M.D."/>
            <person name="Sekiguchi Y."/>
        </authorList>
    </citation>
    <scope>NUCLEOTIDE SEQUENCE [LARGE SCALE GENOMIC DNA]</scope>
    <source>
        <strain evidence="13">NM7</strain>
    </source>
</reference>
<evidence type="ECO:0000256" key="2">
    <source>
        <dbReference type="ARBA" id="ARBA00004496"/>
    </source>
</evidence>
<dbReference type="InterPro" id="IPR023016">
    <property type="entry name" value="HisA/PriA"/>
</dbReference>
<dbReference type="InterPro" id="IPR044524">
    <property type="entry name" value="Isoase_HisA-like"/>
</dbReference>
<comment type="subcellular location">
    <subcellularLocation>
        <location evidence="2 9 11">Cytoplasm</location>
    </subcellularLocation>
</comment>
<dbReference type="EC" id="5.3.1.16" evidence="9 11"/>
<keyword evidence="6 9" id="KW-0028">Amino-acid biosynthesis</keyword>
<dbReference type="HAMAP" id="MF_01014">
    <property type="entry name" value="HisA"/>
    <property type="match status" value="1"/>
</dbReference>
<keyword evidence="13" id="KW-1185">Reference proteome</keyword>
<dbReference type="OrthoDB" id="9807749at2"/>
<dbReference type="PANTHER" id="PTHR43090:SF2">
    <property type="entry name" value="1-(5-PHOSPHORIBOSYL)-5-[(5-PHOSPHORIBOSYLAMINO)METHYLIDENEAMINO] IMIDAZOLE-4-CARBOXAMIDE ISOMERASE"/>
    <property type="match status" value="1"/>
</dbReference>
<gene>
    <name evidence="9" type="primary">hisA</name>
    <name evidence="12" type="ORF">PJIAN_1723</name>
</gene>
<proteinExistence type="inferred from homology"/>
<evidence type="ECO:0000256" key="10">
    <source>
        <dbReference type="RuleBase" id="RU003657"/>
    </source>
</evidence>
<keyword evidence="7 9" id="KW-0368">Histidine biosynthesis</keyword>
<dbReference type="Gene3D" id="3.20.20.70">
    <property type="entry name" value="Aldolase class I"/>
    <property type="match status" value="1"/>
</dbReference>
<reference evidence="13" key="2">
    <citation type="journal article" date="2017" name="Genome Announc.">
        <title>Draft genome sequence of Paludibacter jiangxiensis NM7(T), a propionate-producing fermentative bacterium.</title>
        <authorList>
            <person name="Qiu Y.-L."/>
            <person name="Tourlousse D.M."/>
            <person name="Matsuura N."/>
            <person name="Ohashi A."/>
            <person name="Sekiguchi Y."/>
        </authorList>
    </citation>
    <scope>NUCLEOTIDE SEQUENCE [LARGE SCALE GENOMIC DNA]</scope>
    <source>
        <strain evidence="13">NM7</strain>
    </source>
</reference>
<organism evidence="12 13">
    <name type="scientific">Paludibacter jiangxiensis</name>
    <dbReference type="NCBI Taxonomy" id="681398"/>
    <lineage>
        <taxon>Bacteria</taxon>
        <taxon>Pseudomonadati</taxon>
        <taxon>Bacteroidota</taxon>
        <taxon>Bacteroidia</taxon>
        <taxon>Bacteroidales</taxon>
        <taxon>Paludibacteraceae</taxon>
        <taxon>Paludibacter</taxon>
    </lineage>
</organism>
<dbReference type="RefSeq" id="WP_068702076.1">
    <property type="nucleotide sequence ID" value="NZ_BDCR01000001.1"/>
</dbReference>
<comment type="caution">
    <text evidence="12">The sequence shown here is derived from an EMBL/GenBank/DDBJ whole genome shotgun (WGS) entry which is preliminary data.</text>
</comment>
<dbReference type="GO" id="GO:0000162">
    <property type="term" value="P:L-tryptophan biosynthetic process"/>
    <property type="evidence" value="ECO:0007669"/>
    <property type="project" value="TreeGrafter"/>
</dbReference>
<evidence type="ECO:0000256" key="9">
    <source>
        <dbReference type="HAMAP-Rule" id="MF_01014"/>
    </source>
</evidence>
<dbReference type="InterPro" id="IPR011060">
    <property type="entry name" value="RibuloseP-bd_barrel"/>
</dbReference>
<dbReference type="NCBIfam" id="TIGR00007">
    <property type="entry name" value="1-(5-phosphoribosyl)-5-[(5-phosphoribosylamino)methylideneamino]imidazole-4-carboxamide isomerase"/>
    <property type="match status" value="1"/>
</dbReference>
<evidence type="ECO:0000313" key="12">
    <source>
        <dbReference type="EMBL" id="GAT62132.1"/>
    </source>
</evidence>
<keyword evidence="5 9" id="KW-0963">Cytoplasm</keyword>
<evidence type="ECO:0000313" key="13">
    <source>
        <dbReference type="Proteomes" id="UP000076586"/>
    </source>
</evidence>
<evidence type="ECO:0000256" key="5">
    <source>
        <dbReference type="ARBA" id="ARBA00022490"/>
    </source>
</evidence>
<name>A0A170YWJ5_9BACT</name>
<dbReference type="AlphaFoldDB" id="A0A170YWJ5"/>
<evidence type="ECO:0000256" key="4">
    <source>
        <dbReference type="ARBA" id="ARBA00009667"/>
    </source>
</evidence>
<dbReference type="STRING" id="681398.PJIAN_1723"/>
<dbReference type="GO" id="GO:0003949">
    <property type="term" value="F:1-(5-phosphoribosyl)-5-[(5-phosphoribosylamino)methylideneamino]imidazole-4-carboxamide isomerase activity"/>
    <property type="evidence" value="ECO:0007669"/>
    <property type="project" value="UniProtKB-UniRule"/>
</dbReference>
<comment type="pathway">
    <text evidence="3 9 11">Amino-acid biosynthesis; L-histidine biosynthesis; L-histidine from 5-phospho-alpha-D-ribose 1-diphosphate: step 4/9.</text>
</comment>